<comment type="catalytic activity">
    <reaction evidence="16">
        <text>[E2 ubiquitin-conjugating enzyme]-S-ubiquitinyl-L-cysteine + [acceptor protein]-L-cysteine = [E2 ubiquitin-conjugating enzyme]-L-cysteine + [acceptor protein]-S-ubiquitinyl-L-cysteine.</text>
        <dbReference type="EC" id="2.3.2.36"/>
    </reaction>
</comment>
<keyword evidence="5" id="KW-0808">Transferase</keyword>
<evidence type="ECO:0000256" key="5">
    <source>
        <dbReference type="ARBA" id="ARBA00022679"/>
    </source>
</evidence>
<gene>
    <name evidence="21" type="primary">Pex2</name>
    <name evidence="21" type="ORF">Bhyg_07926</name>
</gene>
<dbReference type="Gene3D" id="3.30.40.10">
    <property type="entry name" value="Zinc/RING finger domain, C3HC4 (zinc finger)"/>
    <property type="match status" value="1"/>
</dbReference>
<dbReference type="PANTHER" id="PTHR48178:SF1">
    <property type="entry name" value="PEROXISOME BIOGENESIS FACTOR 2"/>
    <property type="match status" value="1"/>
</dbReference>
<dbReference type="PROSITE" id="PS00518">
    <property type="entry name" value="ZF_RING_1"/>
    <property type="match status" value="1"/>
</dbReference>
<dbReference type="GO" id="GO:0016558">
    <property type="term" value="P:protein import into peroxisome matrix"/>
    <property type="evidence" value="ECO:0007669"/>
    <property type="project" value="InterPro"/>
</dbReference>
<dbReference type="CDD" id="cd16526">
    <property type="entry name" value="RING-HC_PEX2"/>
    <property type="match status" value="1"/>
</dbReference>
<feature type="domain" description="RING-type" evidence="20">
    <location>
        <begin position="399"/>
        <end position="439"/>
    </location>
</feature>
<keyword evidence="4" id="KW-0813">Transport</keyword>
<evidence type="ECO:0000256" key="7">
    <source>
        <dbReference type="ARBA" id="ARBA00022723"/>
    </source>
</evidence>
<keyword evidence="7" id="KW-0479">Metal-binding</keyword>
<evidence type="ECO:0000313" key="21">
    <source>
        <dbReference type="EMBL" id="KAJ6642970.1"/>
    </source>
</evidence>
<dbReference type="GO" id="GO:0061630">
    <property type="term" value="F:ubiquitin protein ligase activity"/>
    <property type="evidence" value="ECO:0007669"/>
    <property type="project" value="UniProtKB-EC"/>
</dbReference>
<dbReference type="PANTHER" id="PTHR48178">
    <property type="entry name" value="PEROXISOME BIOGENESIS FACTOR 2"/>
    <property type="match status" value="1"/>
</dbReference>
<evidence type="ECO:0000256" key="4">
    <source>
        <dbReference type="ARBA" id="ARBA00022448"/>
    </source>
</evidence>
<evidence type="ECO:0000256" key="3">
    <source>
        <dbReference type="ARBA" id="ARBA00008704"/>
    </source>
</evidence>
<keyword evidence="12" id="KW-1133">Transmembrane helix</keyword>
<evidence type="ECO:0000256" key="9">
    <source>
        <dbReference type="ARBA" id="ARBA00022786"/>
    </source>
</evidence>
<evidence type="ECO:0000256" key="1">
    <source>
        <dbReference type="ARBA" id="ARBA00004585"/>
    </source>
</evidence>
<evidence type="ECO:0000256" key="16">
    <source>
        <dbReference type="ARBA" id="ARBA00034438"/>
    </source>
</evidence>
<evidence type="ECO:0000256" key="18">
    <source>
        <dbReference type="ARBA" id="ARBA00034543"/>
    </source>
</evidence>
<evidence type="ECO:0000259" key="20">
    <source>
        <dbReference type="PROSITE" id="PS50089"/>
    </source>
</evidence>
<dbReference type="EMBL" id="WJQU01000002">
    <property type="protein sequence ID" value="KAJ6642970.1"/>
    <property type="molecule type" value="Genomic_DNA"/>
</dbReference>
<dbReference type="OrthoDB" id="1701437at2759"/>
<organism evidence="21 22">
    <name type="scientific">Pseudolycoriella hygida</name>
    <dbReference type="NCBI Taxonomy" id="35572"/>
    <lineage>
        <taxon>Eukaryota</taxon>
        <taxon>Metazoa</taxon>
        <taxon>Ecdysozoa</taxon>
        <taxon>Arthropoda</taxon>
        <taxon>Hexapoda</taxon>
        <taxon>Insecta</taxon>
        <taxon>Pterygota</taxon>
        <taxon>Neoptera</taxon>
        <taxon>Endopterygota</taxon>
        <taxon>Diptera</taxon>
        <taxon>Nematocera</taxon>
        <taxon>Sciaroidea</taxon>
        <taxon>Sciaridae</taxon>
        <taxon>Pseudolycoriella</taxon>
    </lineage>
</organism>
<evidence type="ECO:0000256" key="11">
    <source>
        <dbReference type="ARBA" id="ARBA00022927"/>
    </source>
</evidence>
<keyword evidence="11" id="KW-0653">Protein transport</keyword>
<evidence type="ECO:0000256" key="14">
    <source>
        <dbReference type="ARBA" id="ARBA00023140"/>
    </source>
</evidence>
<reference evidence="21" key="1">
    <citation type="submission" date="2022-07" db="EMBL/GenBank/DDBJ databases">
        <authorList>
            <person name="Trinca V."/>
            <person name="Uliana J.V.C."/>
            <person name="Torres T.T."/>
            <person name="Ward R.J."/>
            <person name="Monesi N."/>
        </authorList>
    </citation>
    <scope>NUCLEOTIDE SEQUENCE</scope>
    <source>
        <strain evidence="21">HSMRA1968</strain>
        <tissue evidence="21">Whole embryos</tissue>
    </source>
</reference>
<dbReference type="InterPro" id="IPR025654">
    <property type="entry name" value="PEX2/10"/>
</dbReference>
<dbReference type="GO" id="GO:0005778">
    <property type="term" value="C:peroxisomal membrane"/>
    <property type="evidence" value="ECO:0007669"/>
    <property type="project" value="UniProtKB-SubCell"/>
</dbReference>
<evidence type="ECO:0000256" key="12">
    <source>
        <dbReference type="ARBA" id="ARBA00022989"/>
    </source>
</evidence>
<comment type="pathway">
    <text evidence="2">Protein modification; protein ubiquitination.</text>
</comment>
<dbReference type="AlphaFoldDB" id="A0A9Q0S4A8"/>
<proteinExistence type="inferred from homology"/>
<protein>
    <recommendedName>
        <fullName evidence="18">Peroxisome biogenesis factor 2</fullName>
        <ecNumber evidence="17">2.3.2.36</ecNumber>
    </recommendedName>
    <alternativeName>
        <fullName evidence="15">Peroxin-2</fullName>
    </alternativeName>
</protein>
<dbReference type="PROSITE" id="PS50089">
    <property type="entry name" value="ZF_RING_2"/>
    <property type="match status" value="1"/>
</dbReference>
<evidence type="ECO:0000256" key="8">
    <source>
        <dbReference type="ARBA" id="ARBA00022771"/>
    </source>
</evidence>
<comment type="subcellular location">
    <subcellularLocation>
        <location evidence="1">Peroxisome membrane</location>
        <topology evidence="1">Multi-pass membrane protein</topology>
    </subcellularLocation>
</comment>
<keyword evidence="8 19" id="KW-0863">Zinc-finger</keyword>
<evidence type="ECO:0000256" key="10">
    <source>
        <dbReference type="ARBA" id="ARBA00022833"/>
    </source>
</evidence>
<accession>A0A9Q0S4A8</accession>
<keyword evidence="6" id="KW-0812">Transmembrane</keyword>
<keyword evidence="14" id="KW-0576">Peroxisome</keyword>
<dbReference type="SMART" id="SM00184">
    <property type="entry name" value="RING"/>
    <property type="match status" value="1"/>
</dbReference>
<sequence length="449" mass="52765">CGNGYAYLCVQERFIDPDLDARIKNIEIDFNSRLRQRGIEYIESNAIVLGNLNVPDYVKFITNFGPKFSYKVENNEINQIEMITCLNNIRDMIDNYEAWREFSIFIKDFSPFNREFEFNLKFTKTQKFFKLQFYRTRKFLRENQNIIISSADKGGKVVITDKKTYEQKIDLFIDGCIRQKIFFKLDSLQLDNDIARIIRDQLTKSLHNLSPGQFTNYQLELDLFLRSAIWYYSIGCSISTFGQQLLFICYDENQLTKSKLLLHYIVNVLFKYVKDYANYRYANSRNLQTCTVWIDNALTFCTLLNFFRFLKTGKKPSLADYILGLDNISMYGNKRRDVGYTHMTRELIWGGFMELLGFTIPLINYHAVKRKLRNLASFSRKNLSVQSEQNPPLTVITKCAFCKERPTLPHHMGCSHIFCYYCLQGNLIADDKFQCPICDFNGSFQALIF</sequence>
<evidence type="ECO:0000256" key="2">
    <source>
        <dbReference type="ARBA" id="ARBA00004906"/>
    </source>
</evidence>
<evidence type="ECO:0000256" key="15">
    <source>
        <dbReference type="ARBA" id="ARBA00032511"/>
    </source>
</evidence>
<comment type="caution">
    <text evidence="21">The sequence shown here is derived from an EMBL/GenBank/DDBJ whole genome shotgun (WGS) entry which is preliminary data.</text>
</comment>
<dbReference type="InterPro" id="IPR001841">
    <property type="entry name" value="Znf_RING"/>
</dbReference>
<dbReference type="Proteomes" id="UP001151699">
    <property type="component" value="Chromosome B"/>
</dbReference>
<evidence type="ECO:0000313" key="22">
    <source>
        <dbReference type="Proteomes" id="UP001151699"/>
    </source>
</evidence>
<keyword evidence="22" id="KW-1185">Reference proteome</keyword>
<dbReference type="InterPro" id="IPR045859">
    <property type="entry name" value="RING-HC_PEX2"/>
</dbReference>
<dbReference type="InterPro" id="IPR013083">
    <property type="entry name" value="Znf_RING/FYVE/PHD"/>
</dbReference>
<keyword evidence="13" id="KW-0472">Membrane</keyword>
<keyword evidence="10" id="KW-0862">Zinc</keyword>
<evidence type="ECO:0000256" key="19">
    <source>
        <dbReference type="PROSITE-ProRule" id="PRU00175"/>
    </source>
</evidence>
<feature type="non-terminal residue" evidence="21">
    <location>
        <position position="1"/>
    </location>
</feature>
<keyword evidence="9" id="KW-0833">Ubl conjugation pathway</keyword>
<dbReference type="Pfam" id="PF04757">
    <property type="entry name" value="Pex2_Pex12"/>
    <property type="match status" value="1"/>
</dbReference>
<evidence type="ECO:0000256" key="6">
    <source>
        <dbReference type="ARBA" id="ARBA00022692"/>
    </source>
</evidence>
<dbReference type="InterPro" id="IPR017907">
    <property type="entry name" value="Znf_RING_CS"/>
</dbReference>
<comment type="similarity">
    <text evidence="3">Belongs to the pex2/pex10/pex12 family.</text>
</comment>
<dbReference type="InterPro" id="IPR006845">
    <property type="entry name" value="Pex_N"/>
</dbReference>
<dbReference type="GO" id="GO:0008270">
    <property type="term" value="F:zinc ion binding"/>
    <property type="evidence" value="ECO:0007669"/>
    <property type="project" value="UniProtKB-KW"/>
</dbReference>
<dbReference type="EC" id="2.3.2.36" evidence="17"/>
<evidence type="ECO:0000256" key="17">
    <source>
        <dbReference type="ARBA" id="ARBA00034523"/>
    </source>
</evidence>
<evidence type="ECO:0000256" key="13">
    <source>
        <dbReference type="ARBA" id="ARBA00023136"/>
    </source>
</evidence>
<dbReference type="SUPFAM" id="SSF57850">
    <property type="entry name" value="RING/U-box"/>
    <property type="match status" value="1"/>
</dbReference>
<name>A0A9Q0S4A8_9DIPT</name>